<dbReference type="Gene3D" id="1.10.10.10">
    <property type="entry name" value="Winged helix-like DNA-binding domain superfamily/Winged helix DNA-binding domain"/>
    <property type="match status" value="1"/>
</dbReference>
<dbReference type="EMBL" id="SZPU01000044">
    <property type="protein sequence ID" value="TKI67673.1"/>
    <property type="molecule type" value="Genomic_DNA"/>
</dbReference>
<proteinExistence type="predicted"/>
<accession>A0A4V5TNM6</accession>
<dbReference type="Proteomes" id="UP000308744">
    <property type="component" value="Unassembled WGS sequence"/>
</dbReference>
<dbReference type="CDD" id="cd07377">
    <property type="entry name" value="WHTH_GntR"/>
    <property type="match status" value="1"/>
</dbReference>
<dbReference type="GO" id="GO:0003700">
    <property type="term" value="F:DNA-binding transcription factor activity"/>
    <property type="evidence" value="ECO:0007669"/>
    <property type="project" value="InterPro"/>
</dbReference>
<dbReference type="SMART" id="SM00866">
    <property type="entry name" value="UTRA"/>
    <property type="match status" value="1"/>
</dbReference>
<dbReference type="PANTHER" id="PTHR44846:SF1">
    <property type="entry name" value="MANNOSYL-D-GLYCERATE TRANSPORT_METABOLISM SYSTEM REPRESSOR MNGR-RELATED"/>
    <property type="match status" value="1"/>
</dbReference>
<dbReference type="RefSeq" id="WP_107896855.1">
    <property type="nucleotide sequence ID" value="NZ_PYWM01000025.1"/>
</dbReference>
<organism evidence="5 6">
    <name type="scientific">Lysinibacillus mangiferihumi</name>
    <dbReference type="NCBI Taxonomy" id="1130819"/>
    <lineage>
        <taxon>Bacteria</taxon>
        <taxon>Bacillati</taxon>
        <taxon>Bacillota</taxon>
        <taxon>Bacilli</taxon>
        <taxon>Bacillales</taxon>
        <taxon>Bacillaceae</taxon>
        <taxon>Lysinibacillus</taxon>
    </lineage>
</organism>
<dbReference type="GO" id="GO:0003677">
    <property type="term" value="F:DNA binding"/>
    <property type="evidence" value="ECO:0007669"/>
    <property type="project" value="UniProtKB-KW"/>
</dbReference>
<gene>
    <name evidence="5" type="ORF">FC756_12360</name>
</gene>
<dbReference type="InterPro" id="IPR028978">
    <property type="entry name" value="Chorismate_lyase_/UTRA_dom_sf"/>
</dbReference>
<dbReference type="PRINTS" id="PR00035">
    <property type="entry name" value="HTHGNTR"/>
</dbReference>
<evidence type="ECO:0000313" key="6">
    <source>
        <dbReference type="Proteomes" id="UP000308744"/>
    </source>
</evidence>
<keyword evidence="3" id="KW-0804">Transcription</keyword>
<dbReference type="InterPro" id="IPR036390">
    <property type="entry name" value="WH_DNA-bd_sf"/>
</dbReference>
<dbReference type="SUPFAM" id="SSF46785">
    <property type="entry name" value="Winged helix' DNA-binding domain"/>
    <property type="match status" value="1"/>
</dbReference>
<reference evidence="5 6" key="1">
    <citation type="submission" date="2019-04" db="EMBL/GenBank/DDBJ databases">
        <title>Lysinibacillus genome sequencing.</title>
        <authorList>
            <person name="Dunlap C."/>
        </authorList>
    </citation>
    <scope>NUCLEOTIDE SEQUENCE [LARGE SCALE GENOMIC DNA]</scope>
    <source>
        <strain evidence="5 6">CCTCC AB 2010389</strain>
    </source>
</reference>
<comment type="caution">
    <text evidence="5">The sequence shown here is derived from an EMBL/GenBank/DDBJ whole genome shotgun (WGS) entry which is preliminary data.</text>
</comment>
<protein>
    <submittedName>
        <fullName evidence="5">GntR family transcriptional regulator</fullName>
    </submittedName>
</protein>
<dbReference type="SMART" id="SM00345">
    <property type="entry name" value="HTH_GNTR"/>
    <property type="match status" value="1"/>
</dbReference>
<dbReference type="InterPro" id="IPR000524">
    <property type="entry name" value="Tscrpt_reg_HTH_GntR"/>
</dbReference>
<evidence type="ECO:0000256" key="2">
    <source>
        <dbReference type="ARBA" id="ARBA00023125"/>
    </source>
</evidence>
<dbReference type="FunFam" id="1.10.10.10:FF:000079">
    <property type="entry name" value="GntR family transcriptional regulator"/>
    <property type="match status" value="1"/>
</dbReference>
<dbReference type="PROSITE" id="PS50949">
    <property type="entry name" value="HTH_GNTR"/>
    <property type="match status" value="1"/>
</dbReference>
<keyword evidence="2" id="KW-0238">DNA-binding</keyword>
<evidence type="ECO:0000259" key="4">
    <source>
        <dbReference type="PROSITE" id="PS50949"/>
    </source>
</evidence>
<dbReference type="InterPro" id="IPR011663">
    <property type="entry name" value="UTRA"/>
</dbReference>
<evidence type="ECO:0000256" key="1">
    <source>
        <dbReference type="ARBA" id="ARBA00023015"/>
    </source>
</evidence>
<dbReference type="Gene3D" id="3.40.1410.10">
    <property type="entry name" value="Chorismate lyase-like"/>
    <property type="match status" value="1"/>
</dbReference>
<dbReference type="GO" id="GO:0045892">
    <property type="term" value="P:negative regulation of DNA-templated transcription"/>
    <property type="evidence" value="ECO:0007669"/>
    <property type="project" value="TreeGrafter"/>
</dbReference>
<dbReference type="SUPFAM" id="SSF64288">
    <property type="entry name" value="Chorismate lyase-like"/>
    <property type="match status" value="1"/>
</dbReference>
<feature type="domain" description="HTH gntR-type" evidence="4">
    <location>
        <begin position="7"/>
        <end position="75"/>
    </location>
</feature>
<dbReference type="PANTHER" id="PTHR44846">
    <property type="entry name" value="MANNOSYL-D-GLYCERATE TRANSPORT/METABOLISM SYSTEM REPRESSOR MNGR-RELATED"/>
    <property type="match status" value="1"/>
</dbReference>
<name>A0A4V5TNM6_9BACI</name>
<dbReference type="Pfam" id="PF00392">
    <property type="entry name" value="GntR"/>
    <property type="match status" value="1"/>
</dbReference>
<evidence type="ECO:0000256" key="3">
    <source>
        <dbReference type="ARBA" id="ARBA00023163"/>
    </source>
</evidence>
<dbReference type="Pfam" id="PF07702">
    <property type="entry name" value="UTRA"/>
    <property type="match status" value="1"/>
</dbReference>
<dbReference type="InterPro" id="IPR050679">
    <property type="entry name" value="Bact_HTH_transcr_reg"/>
</dbReference>
<dbReference type="AlphaFoldDB" id="A0A4V5TNM6"/>
<evidence type="ECO:0000313" key="5">
    <source>
        <dbReference type="EMBL" id="TKI67673.1"/>
    </source>
</evidence>
<sequence>MDKNSKVPLYLQLMEVLIKKIEGKEYVEHDQLPSERELCDIYKLSRITVRQALQDLEREGYIYKLHGIGTFVASKSYNQNLVKLYSFTNEMEKLGKKPTTEVLSFSVIVIDDRLAKKMNLNKLEEVFKIIRLRYADGIPLMYETSYLPKKIFPNLTEKDLNERPMYEVFHEDYQIGVTKATERFSATLIQEQEAFHLNVKSNQPGMLIKRYAYYHDELIEYTISVALGDKFSYTVELT</sequence>
<dbReference type="InterPro" id="IPR036388">
    <property type="entry name" value="WH-like_DNA-bd_sf"/>
</dbReference>
<keyword evidence="6" id="KW-1185">Reference proteome</keyword>
<keyword evidence="1" id="KW-0805">Transcription regulation</keyword>